<keyword evidence="4" id="KW-0067">ATP-binding</keyword>
<evidence type="ECO:0000256" key="2">
    <source>
        <dbReference type="ARBA" id="ARBA00022598"/>
    </source>
</evidence>
<evidence type="ECO:0000313" key="7">
    <source>
        <dbReference type="EMBL" id="VAW42381.1"/>
    </source>
</evidence>
<dbReference type="Gene3D" id="3.90.190.20">
    <property type="entry name" value="Mur ligase, C-terminal domain"/>
    <property type="match status" value="1"/>
</dbReference>
<dbReference type="GO" id="GO:0005524">
    <property type="term" value="F:ATP binding"/>
    <property type="evidence" value="ECO:0007669"/>
    <property type="project" value="UniProtKB-KW"/>
</dbReference>
<sequence length="149" mass="16245">MKTVRWPGRMEFLNVAGQDYLLDGAHNPAGVEALIEALADFSDHRLIMIWASMADKDYSLCLKRIAPFCQSLIFARPEENRSATPAQLRKALGPDNPPSYSSNSVDEALKTAQSLTQAEDLIVVAGSLYLVGKVREILLGPVTGKKTNG</sequence>
<evidence type="ECO:0000256" key="3">
    <source>
        <dbReference type="ARBA" id="ARBA00022741"/>
    </source>
</evidence>
<proteinExistence type="inferred from homology"/>
<gene>
    <name evidence="7" type="ORF">MNBD_DELTA03-1591</name>
</gene>
<accession>A0A3B0VHH3</accession>
<dbReference type="GO" id="GO:0005737">
    <property type="term" value="C:cytoplasm"/>
    <property type="evidence" value="ECO:0007669"/>
    <property type="project" value="TreeGrafter"/>
</dbReference>
<feature type="region of interest" description="Disordered" evidence="5">
    <location>
        <begin position="84"/>
        <end position="104"/>
    </location>
</feature>
<dbReference type="EC" id="6.3.2.17" evidence="7"/>
<keyword evidence="3" id="KW-0547">Nucleotide-binding</keyword>
<dbReference type="PANTHER" id="PTHR11136:SF0">
    <property type="entry name" value="DIHYDROFOLATE SYNTHETASE-RELATED"/>
    <property type="match status" value="1"/>
</dbReference>
<dbReference type="EC" id="6.3.2.12" evidence="7"/>
<evidence type="ECO:0000256" key="5">
    <source>
        <dbReference type="SAM" id="MobiDB-lite"/>
    </source>
</evidence>
<dbReference type="SUPFAM" id="SSF53244">
    <property type="entry name" value="MurD-like peptide ligases, peptide-binding domain"/>
    <property type="match status" value="1"/>
</dbReference>
<dbReference type="InterPro" id="IPR036615">
    <property type="entry name" value="Mur_ligase_C_dom_sf"/>
</dbReference>
<organism evidence="7">
    <name type="scientific">hydrothermal vent metagenome</name>
    <dbReference type="NCBI Taxonomy" id="652676"/>
    <lineage>
        <taxon>unclassified sequences</taxon>
        <taxon>metagenomes</taxon>
        <taxon>ecological metagenomes</taxon>
    </lineage>
</organism>
<evidence type="ECO:0000256" key="1">
    <source>
        <dbReference type="ARBA" id="ARBA00008276"/>
    </source>
</evidence>
<dbReference type="AlphaFoldDB" id="A0A3B0VHH3"/>
<protein>
    <submittedName>
        <fullName evidence="7">Dihydrofolate synthase @ Folylpolyglutamate synthase</fullName>
        <ecNumber evidence="7">6.3.2.12</ecNumber>
        <ecNumber evidence="7">6.3.2.17</ecNumber>
    </submittedName>
</protein>
<reference evidence="7" key="1">
    <citation type="submission" date="2018-06" db="EMBL/GenBank/DDBJ databases">
        <authorList>
            <person name="Zhirakovskaya E."/>
        </authorList>
    </citation>
    <scope>NUCLEOTIDE SEQUENCE</scope>
</reference>
<dbReference type="PANTHER" id="PTHR11136">
    <property type="entry name" value="FOLYLPOLYGLUTAMATE SYNTHASE-RELATED"/>
    <property type="match status" value="1"/>
</dbReference>
<evidence type="ECO:0000256" key="4">
    <source>
        <dbReference type="ARBA" id="ARBA00022840"/>
    </source>
</evidence>
<name>A0A3B0VHH3_9ZZZZ</name>
<feature type="domain" description="Mur ligase C-terminal" evidence="6">
    <location>
        <begin position="8"/>
        <end position="127"/>
    </location>
</feature>
<dbReference type="InterPro" id="IPR001645">
    <property type="entry name" value="Folylpolyglutamate_synth"/>
</dbReference>
<dbReference type="InterPro" id="IPR004101">
    <property type="entry name" value="Mur_ligase_C"/>
</dbReference>
<dbReference type="EMBL" id="UOEX01000438">
    <property type="protein sequence ID" value="VAW42381.1"/>
    <property type="molecule type" value="Genomic_DNA"/>
</dbReference>
<dbReference type="GO" id="GO:0004326">
    <property type="term" value="F:tetrahydrofolylpolyglutamate synthase activity"/>
    <property type="evidence" value="ECO:0007669"/>
    <property type="project" value="UniProtKB-EC"/>
</dbReference>
<dbReference type="GO" id="GO:0008841">
    <property type="term" value="F:dihydrofolate synthase activity"/>
    <property type="evidence" value="ECO:0007669"/>
    <property type="project" value="UniProtKB-EC"/>
</dbReference>
<keyword evidence="2 7" id="KW-0436">Ligase</keyword>
<comment type="similarity">
    <text evidence="1">Belongs to the folylpolyglutamate synthase family.</text>
</comment>
<dbReference type="Pfam" id="PF02875">
    <property type="entry name" value="Mur_ligase_C"/>
    <property type="match status" value="1"/>
</dbReference>
<evidence type="ECO:0000259" key="6">
    <source>
        <dbReference type="Pfam" id="PF02875"/>
    </source>
</evidence>